<dbReference type="KEGG" id="eac:EAL2_c21200"/>
<dbReference type="EMBL" id="CP007452">
    <property type="protein sequence ID" value="AHM57401.1"/>
    <property type="molecule type" value="Genomic_DNA"/>
</dbReference>
<evidence type="ECO:0000256" key="1">
    <source>
        <dbReference type="ARBA" id="ARBA00009589"/>
    </source>
</evidence>
<dbReference type="GO" id="GO:0008253">
    <property type="term" value="F:5'-nucleotidase activity"/>
    <property type="evidence" value="ECO:0007669"/>
    <property type="project" value="InterPro"/>
</dbReference>
<comment type="similarity">
    <text evidence="1 3">Belongs to the 5'(3')-deoxyribonucleotidase family.</text>
</comment>
<keyword evidence="6" id="KW-1185">Reference proteome</keyword>
<dbReference type="PANTHER" id="PTHR35134:SF2">
    <property type="entry name" value="NUCLEOTIDASE YQFW-RELATED"/>
    <property type="match status" value="1"/>
</dbReference>
<accession>W8U967</accession>
<organism evidence="5 6">
    <name type="scientific">Peptoclostridium acidaminophilum DSM 3953</name>
    <dbReference type="NCBI Taxonomy" id="1286171"/>
    <lineage>
        <taxon>Bacteria</taxon>
        <taxon>Bacillati</taxon>
        <taxon>Bacillota</taxon>
        <taxon>Clostridia</taxon>
        <taxon>Peptostreptococcales</taxon>
        <taxon>Peptoclostridiaceae</taxon>
        <taxon>Peptoclostridium</taxon>
    </lineage>
</organism>
<evidence type="ECO:0000313" key="5">
    <source>
        <dbReference type="EMBL" id="AHM57401.1"/>
    </source>
</evidence>
<dbReference type="PANTHER" id="PTHR35134">
    <property type="entry name" value="NUCLEOTIDASE YQFW-RELATED"/>
    <property type="match status" value="1"/>
</dbReference>
<dbReference type="EC" id="3.1.3.-" evidence="3"/>
<dbReference type="Proteomes" id="UP000019591">
    <property type="component" value="Chromosome"/>
</dbReference>
<feature type="active site" description="Nucleophile" evidence="4">
    <location>
        <position position="8"/>
    </location>
</feature>
<dbReference type="AlphaFoldDB" id="W8U967"/>
<dbReference type="Pfam" id="PF06941">
    <property type="entry name" value="NT5C"/>
    <property type="match status" value="1"/>
</dbReference>
<dbReference type="STRING" id="1286171.EAL2_c21200"/>
<dbReference type="PATRIC" id="fig|1286171.3.peg.2068"/>
<keyword evidence="2 3" id="KW-0378">Hydrolase</keyword>
<reference evidence="5 6" key="1">
    <citation type="journal article" date="2014" name="Genome Announc.">
        <title>Complete Genome Sequence of Amino Acid-Utilizing Eubacterium acidaminophilum al-2 (DSM 3953).</title>
        <authorList>
            <person name="Poehlein A."/>
            <person name="Andreesen J.R."/>
            <person name="Daniel R."/>
        </authorList>
    </citation>
    <scope>NUCLEOTIDE SEQUENCE [LARGE SCALE GENOMIC DNA]</scope>
    <source>
        <strain evidence="5 6">DSM 3953</strain>
    </source>
</reference>
<dbReference type="Gene3D" id="3.40.50.1000">
    <property type="entry name" value="HAD superfamily/HAD-like"/>
    <property type="match status" value="1"/>
</dbReference>
<dbReference type="RefSeq" id="WP_025436325.1">
    <property type="nucleotide sequence ID" value="NZ_CP007452.1"/>
</dbReference>
<name>W8U967_PEPAC</name>
<dbReference type="GO" id="GO:0009264">
    <property type="term" value="P:deoxyribonucleotide catabolic process"/>
    <property type="evidence" value="ECO:0007669"/>
    <property type="project" value="InterPro"/>
</dbReference>
<dbReference type="InterPro" id="IPR052419">
    <property type="entry name" value="5_3-deoxyribonucleotidase-like"/>
</dbReference>
<feature type="active site" description="Proton donor" evidence="4">
    <location>
        <position position="10"/>
    </location>
</feature>
<sequence length="196" mass="22902">MELNICIDIDGTVTEPYYWLERANRHFGVDMKPSEVTCYEIHKVLGIPREDYVDFYNDVCFDIHSGARIREYAAQVLQDIASYCRLDYVSARHKKLDSLTHMWLMENDVHLGEVHLLGSHYKVDKARELLCDIFIEDRYENALELSAAGFYVLLIDCEYNRGPLPEGVVRVYDWNHIGYEIGKYADNLIKKEQEIA</sequence>
<gene>
    <name evidence="5" type="ORF">EAL2_c21200</name>
</gene>
<dbReference type="OrthoDB" id="2471595at2"/>
<evidence type="ECO:0000256" key="4">
    <source>
        <dbReference type="PIRSR" id="PIRSR610708-1"/>
    </source>
</evidence>
<dbReference type="eggNOG" id="COG5663">
    <property type="taxonomic scope" value="Bacteria"/>
</dbReference>
<dbReference type="InterPro" id="IPR010708">
    <property type="entry name" value="5'(3')-deoxyribonucleotidase"/>
</dbReference>
<evidence type="ECO:0000256" key="3">
    <source>
        <dbReference type="PIRNR" id="PIRNR021362"/>
    </source>
</evidence>
<dbReference type="HOGENOM" id="CLU_118515_0_0_9"/>
<dbReference type="InterPro" id="IPR009206">
    <property type="entry name" value="Nucleotidase_putative"/>
</dbReference>
<dbReference type="InterPro" id="IPR036412">
    <property type="entry name" value="HAD-like_sf"/>
</dbReference>
<dbReference type="PIRSF" id="PIRSF021362">
    <property type="entry name" value="UCP021362_HAD"/>
    <property type="match status" value="1"/>
</dbReference>
<proteinExistence type="inferred from homology"/>
<protein>
    <recommendedName>
        <fullName evidence="3">Nucleotidase</fullName>
        <ecNumber evidence="3">3.1.3.-</ecNumber>
    </recommendedName>
</protein>
<evidence type="ECO:0000256" key="2">
    <source>
        <dbReference type="ARBA" id="ARBA00022801"/>
    </source>
</evidence>
<dbReference type="InterPro" id="IPR023214">
    <property type="entry name" value="HAD_sf"/>
</dbReference>
<dbReference type="SUPFAM" id="SSF56784">
    <property type="entry name" value="HAD-like"/>
    <property type="match status" value="1"/>
</dbReference>
<evidence type="ECO:0000313" key="6">
    <source>
        <dbReference type="Proteomes" id="UP000019591"/>
    </source>
</evidence>